<gene>
    <name evidence="2" type="ORF">BU23DRAFT_211052</name>
</gene>
<dbReference type="EMBL" id="ML976700">
    <property type="protein sequence ID" value="KAF1970593.1"/>
    <property type="molecule type" value="Genomic_DNA"/>
</dbReference>
<evidence type="ECO:0000313" key="2">
    <source>
        <dbReference type="EMBL" id="KAF1970593.1"/>
    </source>
</evidence>
<keyword evidence="3" id="KW-1185">Reference proteome</keyword>
<dbReference type="InterPro" id="IPR011009">
    <property type="entry name" value="Kinase-like_dom_sf"/>
</dbReference>
<name>A0A6A5UZK3_9PLEO</name>
<dbReference type="GO" id="GO:0004672">
    <property type="term" value="F:protein kinase activity"/>
    <property type="evidence" value="ECO:0007669"/>
    <property type="project" value="InterPro"/>
</dbReference>
<dbReference type="PROSITE" id="PS50011">
    <property type="entry name" value="PROTEIN_KINASE_DOM"/>
    <property type="match status" value="1"/>
</dbReference>
<organism evidence="2 3">
    <name type="scientific">Bimuria novae-zelandiae CBS 107.79</name>
    <dbReference type="NCBI Taxonomy" id="1447943"/>
    <lineage>
        <taxon>Eukaryota</taxon>
        <taxon>Fungi</taxon>
        <taxon>Dikarya</taxon>
        <taxon>Ascomycota</taxon>
        <taxon>Pezizomycotina</taxon>
        <taxon>Dothideomycetes</taxon>
        <taxon>Pleosporomycetidae</taxon>
        <taxon>Pleosporales</taxon>
        <taxon>Massarineae</taxon>
        <taxon>Didymosphaeriaceae</taxon>
        <taxon>Bimuria</taxon>
    </lineage>
</organism>
<protein>
    <recommendedName>
        <fullName evidence="1">Protein kinase domain-containing protein</fullName>
    </recommendedName>
</protein>
<accession>A0A6A5UZK3</accession>
<reference evidence="2" key="1">
    <citation type="journal article" date="2020" name="Stud. Mycol.">
        <title>101 Dothideomycetes genomes: a test case for predicting lifestyles and emergence of pathogens.</title>
        <authorList>
            <person name="Haridas S."/>
            <person name="Albert R."/>
            <person name="Binder M."/>
            <person name="Bloem J."/>
            <person name="Labutti K."/>
            <person name="Salamov A."/>
            <person name="Andreopoulos B."/>
            <person name="Baker S."/>
            <person name="Barry K."/>
            <person name="Bills G."/>
            <person name="Bluhm B."/>
            <person name="Cannon C."/>
            <person name="Castanera R."/>
            <person name="Culley D."/>
            <person name="Daum C."/>
            <person name="Ezra D."/>
            <person name="Gonzalez J."/>
            <person name="Henrissat B."/>
            <person name="Kuo A."/>
            <person name="Liang C."/>
            <person name="Lipzen A."/>
            <person name="Lutzoni F."/>
            <person name="Magnuson J."/>
            <person name="Mondo S."/>
            <person name="Nolan M."/>
            <person name="Ohm R."/>
            <person name="Pangilinan J."/>
            <person name="Park H.-J."/>
            <person name="Ramirez L."/>
            <person name="Alfaro M."/>
            <person name="Sun H."/>
            <person name="Tritt A."/>
            <person name="Yoshinaga Y."/>
            <person name="Zwiers L.-H."/>
            <person name="Turgeon B."/>
            <person name="Goodwin S."/>
            <person name="Spatafora J."/>
            <person name="Crous P."/>
            <person name="Grigoriev I."/>
        </authorList>
    </citation>
    <scope>NUCLEOTIDE SEQUENCE</scope>
    <source>
        <strain evidence="2">CBS 107.79</strain>
    </source>
</reference>
<sequence>MPDNTWFTPYKLLPSKCLSLGPSQGIVFELSDEAVIKVPFQYPVTRSLPTDETNDQIYISLRSLALFKRESAFYTVLAKYPHANLAQRLPSKFLSGIVLPRFRSLEQVWSLHTSKTHFTWIKQLVNAVAWLENLGYTHGDLKILNMGIDSHNQLQLFDFGSVMHYDDEGFSEQVLEDHFALATCIHFIASGVDPIAKANSYAEVQQMHSTLKGGQGIVDEAAREFQEVIQAGWTGAVSSFSSLRKGIADIGDNLVDQSDLPEAQSDVDHLTIEEDPRWMNEEAYRAAWQAQGYETPDDVWN</sequence>
<dbReference type="SUPFAM" id="SSF56112">
    <property type="entry name" value="Protein kinase-like (PK-like)"/>
    <property type="match status" value="1"/>
</dbReference>
<evidence type="ECO:0000259" key="1">
    <source>
        <dbReference type="PROSITE" id="PS50011"/>
    </source>
</evidence>
<dbReference type="GO" id="GO:0005524">
    <property type="term" value="F:ATP binding"/>
    <property type="evidence" value="ECO:0007669"/>
    <property type="project" value="InterPro"/>
</dbReference>
<evidence type="ECO:0000313" key="3">
    <source>
        <dbReference type="Proteomes" id="UP000800036"/>
    </source>
</evidence>
<dbReference type="AlphaFoldDB" id="A0A6A5UZK3"/>
<dbReference type="Gene3D" id="1.10.510.10">
    <property type="entry name" value="Transferase(Phosphotransferase) domain 1"/>
    <property type="match status" value="1"/>
</dbReference>
<feature type="domain" description="Protein kinase" evidence="1">
    <location>
        <begin position="1"/>
        <end position="301"/>
    </location>
</feature>
<dbReference type="InterPro" id="IPR000719">
    <property type="entry name" value="Prot_kinase_dom"/>
</dbReference>
<dbReference type="Proteomes" id="UP000800036">
    <property type="component" value="Unassembled WGS sequence"/>
</dbReference>
<dbReference type="OrthoDB" id="4062651at2759"/>
<proteinExistence type="predicted"/>